<dbReference type="InParanoid" id="G0ND58"/>
<proteinExistence type="predicted"/>
<dbReference type="Proteomes" id="UP000008068">
    <property type="component" value="Unassembled WGS sequence"/>
</dbReference>
<name>G0ND58_CAEBE</name>
<evidence type="ECO:0000313" key="1">
    <source>
        <dbReference type="EMBL" id="EGT58196.1"/>
    </source>
</evidence>
<accession>G0ND58</accession>
<organism evidence="2">
    <name type="scientific">Caenorhabditis brenneri</name>
    <name type="common">Nematode worm</name>
    <dbReference type="NCBI Taxonomy" id="135651"/>
    <lineage>
        <taxon>Eukaryota</taxon>
        <taxon>Metazoa</taxon>
        <taxon>Ecdysozoa</taxon>
        <taxon>Nematoda</taxon>
        <taxon>Chromadorea</taxon>
        <taxon>Rhabditida</taxon>
        <taxon>Rhabditina</taxon>
        <taxon>Rhabditomorpha</taxon>
        <taxon>Rhabditoidea</taxon>
        <taxon>Rhabditidae</taxon>
        <taxon>Peloderinae</taxon>
        <taxon>Caenorhabditis</taxon>
    </lineage>
</organism>
<dbReference type="EMBL" id="GL379866">
    <property type="protein sequence ID" value="EGT58196.1"/>
    <property type="molecule type" value="Genomic_DNA"/>
</dbReference>
<reference evidence="2" key="1">
    <citation type="submission" date="2011-07" db="EMBL/GenBank/DDBJ databases">
        <authorList>
            <consortium name="Caenorhabditis brenneri Sequencing and Analysis Consortium"/>
            <person name="Wilson R.K."/>
        </authorList>
    </citation>
    <scope>NUCLEOTIDE SEQUENCE [LARGE SCALE GENOMIC DNA]</scope>
    <source>
        <strain evidence="2">PB2801</strain>
    </source>
</reference>
<dbReference type="AlphaFoldDB" id="G0ND58"/>
<protein>
    <submittedName>
        <fullName evidence="1">Uncharacterized protein</fullName>
    </submittedName>
</protein>
<gene>
    <name evidence="1" type="ORF">CAEBREN_09213</name>
</gene>
<evidence type="ECO:0000313" key="2">
    <source>
        <dbReference type="Proteomes" id="UP000008068"/>
    </source>
</evidence>
<sequence length="91" mass="10391">MEFGGPFSDMLDKMDNTWNNKMSSLTRKTEPVGGKADLFDEALAKQKQAHKQKFAEQFVSNEAPSEYKNAFEQKKVLRNWQISTKTSEASL</sequence>
<dbReference type="HOGENOM" id="CLU_2429025_0_0_1"/>
<keyword evidence="2" id="KW-1185">Reference proteome</keyword>